<evidence type="ECO:0000313" key="3">
    <source>
        <dbReference type="Proteomes" id="UP000435060"/>
    </source>
</evidence>
<gene>
    <name evidence="2" type="ORF">GGG87_02775</name>
</gene>
<dbReference type="RefSeq" id="WP_154607939.1">
    <property type="nucleotide sequence ID" value="NZ_CP072115.1"/>
</dbReference>
<protein>
    <submittedName>
        <fullName evidence="2">DUF4237 domain-containing protein</fullName>
    </submittedName>
</protein>
<evidence type="ECO:0000313" key="2">
    <source>
        <dbReference type="EMBL" id="MTB63925.1"/>
    </source>
</evidence>
<accession>A0ABW9R204</accession>
<name>A0ABW9R204_9STRE</name>
<dbReference type="Pfam" id="PF14021">
    <property type="entry name" value="TNT"/>
    <property type="match status" value="1"/>
</dbReference>
<evidence type="ECO:0000259" key="1">
    <source>
        <dbReference type="Pfam" id="PF14021"/>
    </source>
</evidence>
<proteinExistence type="predicted"/>
<sequence>MKDAYGNHIGTRDVTPKEIGIKELYQVENPYKKILQASYDSYKQGKDYDKRVTVEDYLMVTQNTRAFQYESLSEQQSNVETWRDLALGVGVIVLSIFCPPAGAVAGFALASLDAYSGITGKDWGTGRELDGMERGLRVGFAMFDLIPGAKYLGSLGKTGMKEGLAVAENSLKLSLKEGLEQGAKNIDNLAKLTTKLSDNVLSQLDSFGKQVDNIARSRVTSVADNLAGKLHHADEVISEAAQNFRLNVGMESQFVSGSMPTSGSGKVSGFADNLSAFAKNLDGSVDEVVERTGKLLNQSKATPDELVRYLENIDSKLAKEFKETGTWPAEYQIPKDASVLTPEGKIDWSQTPENGFALDETGHAIKEDYIPKIGEIFDRYGPETGRFTSPVIDGVPFSYNQRSLPYLEDVTKYHQYEIIGDLSKIKEYVDESLDITLKEKLYDDVAVFYGGDWSKIVPQSGVIAPGFGSVGKGIQWQMPFTINELQKLGLIKEII</sequence>
<keyword evidence="3" id="KW-1185">Reference proteome</keyword>
<dbReference type="Proteomes" id="UP000435060">
    <property type="component" value="Unassembled WGS sequence"/>
</dbReference>
<feature type="domain" description="TNT" evidence="1">
    <location>
        <begin position="373"/>
        <end position="422"/>
    </location>
</feature>
<reference evidence="2 3" key="1">
    <citation type="submission" date="2019-11" db="EMBL/GenBank/DDBJ databases">
        <title>Streptococcis sp. isolated from the respiratory tract of Marmot.</title>
        <authorList>
            <person name="Zhang G."/>
        </authorList>
    </citation>
    <scope>NUCLEOTIDE SEQUENCE [LARGE SCALE GENOMIC DNA]</scope>
    <source>
        <strain evidence="3">zg-86</strain>
    </source>
</reference>
<organism evidence="2 3">
    <name type="scientific">Streptococcus zhangguiae</name>
    <dbReference type="NCBI Taxonomy" id="2664091"/>
    <lineage>
        <taxon>Bacteria</taxon>
        <taxon>Bacillati</taxon>
        <taxon>Bacillota</taxon>
        <taxon>Bacilli</taxon>
        <taxon>Lactobacillales</taxon>
        <taxon>Streptococcaceae</taxon>
        <taxon>Streptococcus</taxon>
    </lineage>
</organism>
<comment type="caution">
    <text evidence="2">The sequence shown here is derived from an EMBL/GenBank/DDBJ whole genome shotgun (WGS) entry which is preliminary data.</text>
</comment>
<dbReference type="EMBL" id="WLCG01000003">
    <property type="protein sequence ID" value="MTB63925.1"/>
    <property type="molecule type" value="Genomic_DNA"/>
</dbReference>
<dbReference type="InterPro" id="IPR025331">
    <property type="entry name" value="TNT"/>
</dbReference>